<evidence type="ECO:0000313" key="3">
    <source>
        <dbReference type="Proteomes" id="UP000683310"/>
    </source>
</evidence>
<dbReference type="Gene3D" id="3.10.450.50">
    <property type="match status" value="1"/>
</dbReference>
<reference evidence="2 3" key="1">
    <citation type="submission" date="2021-04" db="EMBL/GenBank/DDBJ databases">
        <title>Nocardia tengchongensis.</title>
        <authorList>
            <person name="Zhuang k."/>
            <person name="Ran Y."/>
            <person name="Li W."/>
        </authorList>
    </citation>
    <scope>NUCLEOTIDE SEQUENCE [LARGE SCALE GENOMIC DNA]</scope>
    <source>
        <strain evidence="2 3">CFH S0057</strain>
    </source>
</reference>
<accession>A0ABX8CKH3</accession>
<evidence type="ECO:0000313" key="2">
    <source>
        <dbReference type="EMBL" id="QVI20467.1"/>
    </source>
</evidence>
<gene>
    <name evidence="2" type="ORF">KHQ06_30580</name>
</gene>
<dbReference type="SUPFAM" id="SSF54427">
    <property type="entry name" value="NTF2-like"/>
    <property type="match status" value="1"/>
</dbReference>
<name>A0ABX8CKH3_9NOCA</name>
<dbReference type="Proteomes" id="UP000683310">
    <property type="component" value="Chromosome"/>
</dbReference>
<feature type="domain" description="SnoaL-like" evidence="1">
    <location>
        <begin position="12"/>
        <end position="109"/>
    </location>
</feature>
<sequence>MASADQITAVMHEYLDAINSGDNLAVLRLFAADATVEDPVGSETKSAHEFFAAPFPSRPRVELVSPVSATDDGSAAAMAFTLRMMLHGRPATIDVVDVMRFDRAGNIIQMRAHWGSTNITLSDADSITSTRSTEPHETARTTV</sequence>
<organism evidence="2 3">
    <name type="scientific">Nocardia tengchongensis</name>
    <dbReference type="NCBI Taxonomy" id="2055889"/>
    <lineage>
        <taxon>Bacteria</taxon>
        <taxon>Bacillati</taxon>
        <taxon>Actinomycetota</taxon>
        <taxon>Actinomycetes</taxon>
        <taxon>Mycobacteriales</taxon>
        <taxon>Nocardiaceae</taxon>
        <taxon>Nocardia</taxon>
    </lineage>
</organism>
<dbReference type="Pfam" id="PF12680">
    <property type="entry name" value="SnoaL_2"/>
    <property type="match status" value="1"/>
</dbReference>
<proteinExistence type="predicted"/>
<dbReference type="InterPro" id="IPR037401">
    <property type="entry name" value="SnoaL-like"/>
</dbReference>
<protein>
    <submittedName>
        <fullName evidence="2">Nuclear transport factor 2 family protein</fullName>
    </submittedName>
</protein>
<keyword evidence="3" id="KW-1185">Reference proteome</keyword>
<evidence type="ECO:0000259" key="1">
    <source>
        <dbReference type="Pfam" id="PF12680"/>
    </source>
</evidence>
<dbReference type="InterPro" id="IPR032710">
    <property type="entry name" value="NTF2-like_dom_sf"/>
</dbReference>
<dbReference type="EMBL" id="CP074371">
    <property type="protein sequence ID" value="QVI20467.1"/>
    <property type="molecule type" value="Genomic_DNA"/>
</dbReference>